<sequence>MTRLRVVVPLAAVLLAGCAAGPTPAGTPVPPVATVPSADAALPSPSGIDLIFLNMMAAHTEQTLEIVRSTRDRIADQELRTLVAAIGATETDELATMRAWLAAGAGPDPRRHDHSGHGVSATDLARLREATGAEVDAVLREVLAEHQQAAADLARAQLAAGTDERVRDLARRIEQSRTAQVPLITGTPAALD</sequence>
<dbReference type="InterPro" id="IPR012347">
    <property type="entry name" value="Ferritin-like"/>
</dbReference>
<evidence type="ECO:0000256" key="1">
    <source>
        <dbReference type="SAM" id="SignalP"/>
    </source>
</evidence>
<keyword evidence="1" id="KW-0732">Signal</keyword>
<dbReference type="PROSITE" id="PS51257">
    <property type="entry name" value="PROKAR_LIPOPROTEIN"/>
    <property type="match status" value="1"/>
</dbReference>
<keyword evidence="4" id="KW-1185">Reference proteome</keyword>
<dbReference type="EMBL" id="RAZS01000004">
    <property type="protein sequence ID" value="RKN19692.1"/>
    <property type="molecule type" value="Genomic_DNA"/>
</dbReference>
<dbReference type="Proteomes" id="UP000271548">
    <property type="component" value="Unassembled WGS sequence"/>
</dbReference>
<name>A0ABX9R8D3_9ACTN</name>
<dbReference type="Pfam" id="PF03713">
    <property type="entry name" value="DUF305"/>
    <property type="match status" value="1"/>
</dbReference>
<feature type="chain" id="PRO_5045934686" evidence="1">
    <location>
        <begin position="26"/>
        <end position="192"/>
    </location>
</feature>
<comment type="caution">
    <text evidence="3">The sequence shown here is derived from an EMBL/GenBank/DDBJ whole genome shotgun (WGS) entry which is preliminary data.</text>
</comment>
<proteinExistence type="predicted"/>
<evidence type="ECO:0000313" key="4">
    <source>
        <dbReference type="Proteomes" id="UP000271548"/>
    </source>
</evidence>
<dbReference type="RefSeq" id="WP_120676885.1">
    <property type="nucleotide sequence ID" value="NZ_RAZS01000004.1"/>
</dbReference>
<gene>
    <name evidence="3" type="ORF">D7147_12120</name>
</gene>
<dbReference type="Gene3D" id="1.20.1260.10">
    <property type="match status" value="1"/>
</dbReference>
<reference evidence="3 4" key="1">
    <citation type="submission" date="2018-09" db="EMBL/GenBank/DDBJ databases">
        <title>Micromonospora sp. nov. MS1-9, isolated from a root of Musa sp.</title>
        <authorList>
            <person name="Kuncharoen N."/>
            <person name="Kudo T."/>
            <person name="Ohkuma M."/>
            <person name="Yuki M."/>
            <person name="Tanasupawat S."/>
        </authorList>
    </citation>
    <scope>NUCLEOTIDE SEQUENCE [LARGE SCALE GENOMIC DNA]</scope>
    <source>
        <strain evidence="3 4">NGC1-4</strain>
    </source>
</reference>
<organism evidence="3 4">
    <name type="scientific">Micromonospora musae</name>
    <dbReference type="NCBI Taxonomy" id="1894970"/>
    <lineage>
        <taxon>Bacteria</taxon>
        <taxon>Bacillati</taxon>
        <taxon>Actinomycetota</taxon>
        <taxon>Actinomycetes</taxon>
        <taxon>Micromonosporales</taxon>
        <taxon>Micromonosporaceae</taxon>
        <taxon>Micromonospora</taxon>
    </lineage>
</organism>
<dbReference type="InterPro" id="IPR005183">
    <property type="entry name" value="DUF305_CopM-like"/>
</dbReference>
<accession>A0ABX9R8D3</accession>
<feature type="domain" description="DUF305" evidence="2">
    <location>
        <begin position="49"/>
        <end position="181"/>
    </location>
</feature>
<feature type="signal peptide" evidence="1">
    <location>
        <begin position="1"/>
        <end position="25"/>
    </location>
</feature>
<evidence type="ECO:0000259" key="2">
    <source>
        <dbReference type="Pfam" id="PF03713"/>
    </source>
</evidence>
<evidence type="ECO:0000313" key="3">
    <source>
        <dbReference type="EMBL" id="RKN19692.1"/>
    </source>
</evidence>
<protein>
    <submittedName>
        <fullName evidence="3">DUF305 domain-containing protein</fullName>
    </submittedName>
</protein>